<organism evidence="1 2">
    <name type="scientific">Panagrellus redivivus</name>
    <name type="common">Microworm</name>
    <dbReference type="NCBI Taxonomy" id="6233"/>
    <lineage>
        <taxon>Eukaryota</taxon>
        <taxon>Metazoa</taxon>
        <taxon>Ecdysozoa</taxon>
        <taxon>Nematoda</taxon>
        <taxon>Chromadorea</taxon>
        <taxon>Rhabditida</taxon>
        <taxon>Tylenchina</taxon>
        <taxon>Panagrolaimomorpha</taxon>
        <taxon>Panagrolaimoidea</taxon>
        <taxon>Panagrolaimidae</taxon>
        <taxon>Panagrellus</taxon>
    </lineage>
</organism>
<name>A0A7E4US81_PANRE</name>
<evidence type="ECO:0000313" key="2">
    <source>
        <dbReference type="WBParaSite" id="Pan_g11849.t1"/>
    </source>
</evidence>
<dbReference type="Proteomes" id="UP000492821">
    <property type="component" value="Unassembled WGS sequence"/>
</dbReference>
<sequence>MMAMLLPPPLPQAYASLQILANVVPYFVPEATDLATLVGFTWDVYTKGLIPKLVSMASSKAEFQTSFGEFVKGAFKKYTATNGAGYVYGSSICAAYSWLTSFYSKSPELMEKEFRDKNFADVNAAINKIYDEMLEETGGISSGEWVIVEESDFADM</sequence>
<dbReference type="WBParaSite" id="Pan_g11849.t1">
    <property type="protein sequence ID" value="Pan_g11849.t1"/>
    <property type="gene ID" value="Pan_g11849"/>
</dbReference>
<protein>
    <submittedName>
        <fullName evidence="2">Uncharacterized protein</fullName>
    </submittedName>
</protein>
<reference evidence="2" key="2">
    <citation type="submission" date="2020-10" db="UniProtKB">
        <authorList>
            <consortium name="WormBaseParasite"/>
        </authorList>
    </citation>
    <scope>IDENTIFICATION</scope>
</reference>
<keyword evidence="1" id="KW-1185">Reference proteome</keyword>
<evidence type="ECO:0000313" key="1">
    <source>
        <dbReference type="Proteomes" id="UP000492821"/>
    </source>
</evidence>
<dbReference type="AlphaFoldDB" id="A0A7E4US81"/>
<accession>A0A7E4US81</accession>
<reference evidence="1" key="1">
    <citation type="journal article" date="2013" name="Genetics">
        <title>The draft genome and transcriptome of Panagrellus redivivus are shaped by the harsh demands of a free-living lifestyle.</title>
        <authorList>
            <person name="Srinivasan J."/>
            <person name="Dillman A.R."/>
            <person name="Macchietto M.G."/>
            <person name="Heikkinen L."/>
            <person name="Lakso M."/>
            <person name="Fracchia K.M."/>
            <person name="Antoshechkin I."/>
            <person name="Mortazavi A."/>
            <person name="Wong G."/>
            <person name="Sternberg P.W."/>
        </authorList>
    </citation>
    <scope>NUCLEOTIDE SEQUENCE [LARGE SCALE GENOMIC DNA]</scope>
    <source>
        <strain evidence="1">MT8872</strain>
    </source>
</reference>
<proteinExistence type="predicted"/>